<evidence type="ECO:0000313" key="3">
    <source>
        <dbReference type="Proteomes" id="UP000275078"/>
    </source>
</evidence>
<sequence>MRTAIRYLLPVLAAALDTPKPEDVVRCSNAIRCTRYLVDFILLCHYNQHTDETISLLDDYLNKYHKYKDVFLK</sequence>
<feature type="non-terminal residue" evidence="2">
    <location>
        <position position="73"/>
    </location>
</feature>
<dbReference type="EMBL" id="ML120034">
    <property type="protein sequence ID" value="RPA70843.1"/>
    <property type="molecule type" value="Genomic_DNA"/>
</dbReference>
<name>A0A3N4H7L8_ASCIM</name>
<keyword evidence="1" id="KW-0732">Signal</keyword>
<keyword evidence="3" id="KW-1185">Reference proteome</keyword>
<proteinExistence type="predicted"/>
<reference evidence="2 3" key="1">
    <citation type="journal article" date="2018" name="Nat. Ecol. Evol.">
        <title>Pezizomycetes genomes reveal the molecular basis of ectomycorrhizal truffle lifestyle.</title>
        <authorList>
            <person name="Murat C."/>
            <person name="Payen T."/>
            <person name="Noel B."/>
            <person name="Kuo A."/>
            <person name="Morin E."/>
            <person name="Chen J."/>
            <person name="Kohler A."/>
            <person name="Krizsan K."/>
            <person name="Balestrini R."/>
            <person name="Da Silva C."/>
            <person name="Montanini B."/>
            <person name="Hainaut M."/>
            <person name="Levati E."/>
            <person name="Barry K.W."/>
            <person name="Belfiori B."/>
            <person name="Cichocki N."/>
            <person name="Clum A."/>
            <person name="Dockter R.B."/>
            <person name="Fauchery L."/>
            <person name="Guy J."/>
            <person name="Iotti M."/>
            <person name="Le Tacon F."/>
            <person name="Lindquist E.A."/>
            <person name="Lipzen A."/>
            <person name="Malagnac F."/>
            <person name="Mello A."/>
            <person name="Molinier V."/>
            <person name="Miyauchi S."/>
            <person name="Poulain J."/>
            <person name="Riccioni C."/>
            <person name="Rubini A."/>
            <person name="Sitrit Y."/>
            <person name="Splivallo R."/>
            <person name="Traeger S."/>
            <person name="Wang M."/>
            <person name="Zifcakova L."/>
            <person name="Wipf D."/>
            <person name="Zambonelli A."/>
            <person name="Paolocci F."/>
            <person name="Nowrousian M."/>
            <person name="Ottonello S."/>
            <person name="Baldrian P."/>
            <person name="Spatafora J.W."/>
            <person name="Henrissat B."/>
            <person name="Nagy L.G."/>
            <person name="Aury J.M."/>
            <person name="Wincker P."/>
            <person name="Grigoriev I.V."/>
            <person name="Bonfante P."/>
            <person name="Martin F.M."/>
        </authorList>
    </citation>
    <scope>NUCLEOTIDE SEQUENCE [LARGE SCALE GENOMIC DNA]</scope>
    <source>
        <strain evidence="2 3">RN42</strain>
    </source>
</reference>
<evidence type="ECO:0000313" key="2">
    <source>
        <dbReference type="EMBL" id="RPA70843.1"/>
    </source>
</evidence>
<organism evidence="2 3">
    <name type="scientific">Ascobolus immersus RN42</name>
    <dbReference type="NCBI Taxonomy" id="1160509"/>
    <lineage>
        <taxon>Eukaryota</taxon>
        <taxon>Fungi</taxon>
        <taxon>Dikarya</taxon>
        <taxon>Ascomycota</taxon>
        <taxon>Pezizomycotina</taxon>
        <taxon>Pezizomycetes</taxon>
        <taxon>Pezizales</taxon>
        <taxon>Ascobolaceae</taxon>
        <taxon>Ascobolus</taxon>
    </lineage>
</organism>
<dbReference type="AlphaFoldDB" id="A0A3N4H7L8"/>
<evidence type="ECO:0000256" key="1">
    <source>
        <dbReference type="SAM" id="SignalP"/>
    </source>
</evidence>
<dbReference type="Proteomes" id="UP000275078">
    <property type="component" value="Unassembled WGS sequence"/>
</dbReference>
<feature type="chain" id="PRO_5017985777" evidence="1">
    <location>
        <begin position="16"/>
        <end position="73"/>
    </location>
</feature>
<accession>A0A3N4H7L8</accession>
<dbReference type="OrthoDB" id="3252362at2759"/>
<gene>
    <name evidence="2" type="ORF">BJ508DRAFT_218844</name>
</gene>
<feature type="signal peptide" evidence="1">
    <location>
        <begin position="1"/>
        <end position="15"/>
    </location>
</feature>
<protein>
    <submittedName>
        <fullName evidence="2">Uncharacterized protein</fullName>
    </submittedName>
</protein>